<dbReference type="InterPro" id="IPR005829">
    <property type="entry name" value="Sugar_transporter_CS"/>
</dbReference>
<dbReference type="InterPro" id="IPR050189">
    <property type="entry name" value="MFS_Efflux_Transporters"/>
</dbReference>
<feature type="transmembrane region" description="Helical" evidence="8">
    <location>
        <begin position="85"/>
        <end position="103"/>
    </location>
</feature>
<accession>A0ABS0WGQ6</accession>
<dbReference type="PROSITE" id="PS00216">
    <property type="entry name" value="SUGAR_TRANSPORT_1"/>
    <property type="match status" value="1"/>
</dbReference>
<sequence>MNTTPHNTGQTALTKHGIILILAAVMPAMAIISLVPVLPLLLREFANVEGSEFLVPIAMTVPALCVALFSPLAGWISDKAGRKSVLFWALLIYAFIGLLPYFLTDLMHIIAARVVLGIAEAAIMTVATALIADYFKGKARERWVAIQIASVSLSAIVLIAIGGLLGEFLGSRGPFLLYLLALPIALFVWVILFEPQRHRHHVDTLAPSMPWLRILPLLLTTLFVGIIFYTVIVKLGEILALTNAVTPAIIGGIGAGANIGVALGSLFFRRFKGASGPSLISIGLLLAAIGFCGSALSGTLVLSSISVIVACLGFGMLLPTMLTWVLKELPENVRGRGTGLWTGCFFLGQFAAPIVVTALQSQMGGLSNVLMLIAALSLIGVFIAVLKKKGAEGLISH</sequence>
<feature type="transmembrane region" description="Helical" evidence="8">
    <location>
        <begin position="279"/>
        <end position="301"/>
    </location>
</feature>
<protein>
    <submittedName>
        <fullName evidence="10">MFS transporter</fullName>
    </submittedName>
</protein>
<dbReference type="InterPro" id="IPR036259">
    <property type="entry name" value="MFS_trans_sf"/>
</dbReference>
<dbReference type="PANTHER" id="PTHR43124:SF3">
    <property type="entry name" value="CHLORAMPHENICOL EFFLUX PUMP RV0191"/>
    <property type="match status" value="1"/>
</dbReference>
<feature type="domain" description="Major facilitator superfamily (MFS) profile" evidence="9">
    <location>
        <begin position="16"/>
        <end position="392"/>
    </location>
</feature>
<comment type="function">
    <text evidence="1">Resistance to tetracycline by an active tetracycline efflux. This is an energy-dependent process that decreases the accumulation of the antibiotic in whole cells. This protein functions as a metal-tetracycline/H(+) antiporter.</text>
</comment>
<evidence type="ECO:0000256" key="3">
    <source>
        <dbReference type="ARBA" id="ARBA00007520"/>
    </source>
</evidence>
<reference evidence="10 11" key="1">
    <citation type="submission" date="2020-12" db="EMBL/GenBank/DDBJ databases">
        <title>Draft genome sequences of nine environmental bacterial isolates colonizing plastic.</title>
        <authorList>
            <person name="Borre I."/>
            <person name="Sonnenschein E.C."/>
        </authorList>
    </citation>
    <scope>NUCLEOTIDE SEQUENCE [LARGE SCALE GENOMIC DNA]</scope>
    <source>
        <strain evidence="10 11">IB30</strain>
    </source>
</reference>
<gene>
    <name evidence="10" type="ORF">JEU11_14295</name>
</gene>
<feature type="transmembrane region" description="Helical" evidence="8">
    <location>
        <begin position="244"/>
        <end position="267"/>
    </location>
</feature>
<organism evidence="10 11">
    <name type="scientific">Paraglaciecola chathamensis</name>
    <dbReference type="NCBI Taxonomy" id="368405"/>
    <lineage>
        <taxon>Bacteria</taxon>
        <taxon>Pseudomonadati</taxon>
        <taxon>Pseudomonadota</taxon>
        <taxon>Gammaproteobacteria</taxon>
        <taxon>Alteromonadales</taxon>
        <taxon>Alteromonadaceae</taxon>
        <taxon>Paraglaciecola</taxon>
    </lineage>
</organism>
<evidence type="ECO:0000313" key="10">
    <source>
        <dbReference type="EMBL" id="MBJ2137628.1"/>
    </source>
</evidence>
<comment type="similarity">
    <text evidence="3">Belongs to the major facilitator superfamily. TCR/Tet family.</text>
</comment>
<feature type="transmembrane region" description="Helical" evidence="8">
    <location>
        <begin position="18"/>
        <end position="41"/>
    </location>
</feature>
<dbReference type="InterPro" id="IPR011701">
    <property type="entry name" value="MFS"/>
</dbReference>
<evidence type="ECO:0000256" key="7">
    <source>
        <dbReference type="ARBA" id="ARBA00023136"/>
    </source>
</evidence>
<comment type="subcellular location">
    <subcellularLocation>
        <location evidence="2">Cell membrane</location>
        <topology evidence="2">Multi-pass membrane protein</topology>
    </subcellularLocation>
</comment>
<dbReference type="EMBL" id="JAEILT010000022">
    <property type="protein sequence ID" value="MBJ2137628.1"/>
    <property type="molecule type" value="Genomic_DNA"/>
</dbReference>
<keyword evidence="6 8" id="KW-1133">Transmembrane helix</keyword>
<feature type="transmembrane region" description="Helical" evidence="8">
    <location>
        <begin position="175"/>
        <end position="193"/>
    </location>
</feature>
<feature type="transmembrane region" description="Helical" evidence="8">
    <location>
        <begin position="338"/>
        <end position="359"/>
    </location>
</feature>
<feature type="transmembrane region" description="Helical" evidence="8">
    <location>
        <begin position="214"/>
        <end position="232"/>
    </location>
</feature>
<dbReference type="PRINTS" id="PR01035">
    <property type="entry name" value="TCRTETA"/>
</dbReference>
<feature type="transmembrane region" description="Helical" evidence="8">
    <location>
        <begin position="53"/>
        <end position="73"/>
    </location>
</feature>
<name>A0ABS0WGQ6_9ALTE</name>
<proteinExistence type="inferred from homology"/>
<dbReference type="Gene3D" id="1.20.1250.20">
    <property type="entry name" value="MFS general substrate transporter like domains"/>
    <property type="match status" value="1"/>
</dbReference>
<dbReference type="InterPro" id="IPR020846">
    <property type="entry name" value="MFS_dom"/>
</dbReference>
<dbReference type="PROSITE" id="PS50850">
    <property type="entry name" value="MFS"/>
    <property type="match status" value="1"/>
</dbReference>
<dbReference type="Pfam" id="PF07690">
    <property type="entry name" value="MFS_1"/>
    <property type="match status" value="1"/>
</dbReference>
<feature type="transmembrane region" description="Helical" evidence="8">
    <location>
        <begin position="307"/>
        <end position="326"/>
    </location>
</feature>
<feature type="transmembrane region" description="Helical" evidence="8">
    <location>
        <begin position="365"/>
        <end position="386"/>
    </location>
</feature>
<dbReference type="RefSeq" id="WP_198825179.1">
    <property type="nucleotide sequence ID" value="NZ_JAEILT010000022.1"/>
</dbReference>
<keyword evidence="7 8" id="KW-0472">Membrane</keyword>
<evidence type="ECO:0000259" key="9">
    <source>
        <dbReference type="PROSITE" id="PS50850"/>
    </source>
</evidence>
<keyword evidence="4" id="KW-1003">Cell membrane</keyword>
<evidence type="ECO:0000256" key="6">
    <source>
        <dbReference type="ARBA" id="ARBA00022989"/>
    </source>
</evidence>
<dbReference type="Proteomes" id="UP000649232">
    <property type="component" value="Unassembled WGS sequence"/>
</dbReference>
<feature type="transmembrane region" description="Helical" evidence="8">
    <location>
        <begin position="109"/>
        <end position="132"/>
    </location>
</feature>
<evidence type="ECO:0000256" key="2">
    <source>
        <dbReference type="ARBA" id="ARBA00004651"/>
    </source>
</evidence>
<dbReference type="CDD" id="cd17473">
    <property type="entry name" value="MFS_arabinose_efflux_permease_like"/>
    <property type="match status" value="1"/>
</dbReference>
<evidence type="ECO:0000256" key="1">
    <source>
        <dbReference type="ARBA" id="ARBA00003279"/>
    </source>
</evidence>
<feature type="transmembrane region" description="Helical" evidence="8">
    <location>
        <begin position="144"/>
        <end position="169"/>
    </location>
</feature>
<evidence type="ECO:0000256" key="4">
    <source>
        <dbReference type="ARBA" id="ARBA00022475"/>
    </source>
</evidence>
<keyword evidence="5 8" id="KW-0812">Transmembrane</keyword>
<dbReference type="InterPro" id="IPR001958">
    <property type="entry name" value="Tet-R_TetA/multi-R_MdtG-like"/>
</dbReference>
<comment type="caution">
    <text evidence="10">The sequence shown here is derived from an EMBL/GenBank/DDBJ whole genome shotgun (WGS) entry which is preliminary data.</text>
</comment>
<evidence type="ECO:0000256" key="8">
    <source>
        <dbReference type="SAM" id="Phobius"/>
    </source>
</evidence>
<evidence type="ECO:0000256" key="5">
    <source>
        <dbReference type="ARBA" id="ARBA00022692"/>
    </source>
</evidence>
<dbReference type="PANTHER" id="PTHR43124">
    <property type="entry name" value="PURINE EFFLUX PUMP PBUE"/>
    <property type="match status" value="1"/>
</dbReference>
<dbReference type="SUPFAM" id="SSF103473">
    <property type="entry name" value="MFS general substrate transporter"/>
    <property type="match status" value="1"/>
</dbReference>
<evidence type="ECO:0000313" key="11">
    <source>
        <dbReference type="Proteomes" id="UP000649232"/>
    </source>
</evidence>